<organism evidence="3 4">
    <name type="scientific">Lichenibacterium ramalinae</name>
    <dbReference type="NCBI Taxonomy" id="2316527"/>
    <lineage>
        <taxon>Bacteria</taxon>
        <taxon>Pseudomonadati</taxon>
        <taxon>Pseudomonadota</taxon>
        <taxon>Alphaproteobacteria</taxon>
        <taxon>Hyphomicrobiales</taxon>
        <taxon>Lichenihabitantaceae</taxon>
        <taxon>Lichenibacterium</taxon>
    </lineage>
</organism>
<name>A0A4Q2R9X5_9HYPH</name>
<feature type="domain" description="SpoVT-AbrB" evidence="2">
    <location>
        <begin position="3"/>
        <end position="48"/>
    </location>
</feature>
<dbReference type="EMBL" id="QYBC01000032">
    <property type="protein sequence ID" value="RYB01658.1"/>
    <property type="molecule type" value="Genomic_DNA"/>
</dbReference>
<dbReference type="InterPro" id="IPR037914">
    <property type="entry name" value="SpoVT-AbrB_sf"/>
</dbReference>
<dbReference type="SUPFAM" id="SSF89447">
    <property type="entry name" value="AbrB/MazE/MraZ-like"/>
    <property type="match status" value="1"/>
</dbReference>
<evidence type="ECO:0000256" key="1">
    <source>
        <dbReference type="SAM" id="MobiDB-lite"/>
    </source>
</evidence>
<dbReference type="InterPro" id="IPR007159">
    <property type="entry name" value="SpoVT-AbrB_dom"/>
</dbReference>
<feature type="region of interest" description="Disordered" evidence="1">
    <location>
        <begin position="1"/>
        <end position="24"/>
    </location>
</feature>
<dbReference type="AlphaFoldDB" id="A0A4Q2R9X5"/>
<keyword evidence="3" id="KW-0238">DNA-binding</keyword>
<dbReference type="NCBIfam" id="TIGR01439">
    <property type="entry name" value="lp_hng_hel_AbrB"/>
    <property type="match status" value="1"/>
</dbReference>
<dbReference type="Proteomes" id="UP000289411">
    <property type="component" value="Unassembled WGS sequence"/>
</dbReference>
<dbReference type="RefSeq" id="WP_129221969.1">
    <property type="nucleotide sequence ID" value="NZ_QYBC01000032.1"/>
</dbReference>
<keyword evidence="4" id="KW-1185">Reference proteome</keyword>
<dbReference type="Pfam" id="PF04014">
    <property type="entry name" value="MazE_antitoxin"/>
    <property type="match status" value="1"/>
</dbReference>
<dbReference type="GO" id="GO:0003677">
    <property type="term" value="F:DNA binding"/>
    <property type="evidence" value="ECO:0007669"/>
    <property type="project" value="UniProtKB-KW"/>
</dbReference>
<evidence type="ECO:0000313" key="3">
    <source>
        <dbReference type="EMBL" id="RYB01658.1"/>
    </source>
</evidence>
<reference evidence="3 4" key="1">
    <citation type="submission" date="2018-09" db="EMBL/GenBank/DDBJ databases">
        <authorList>
            <person name="Grouzdev D.S."/>
            <person name="Krutkina M.S."/>
        </authorList>
    </citation>
    <scope>NUCLEOTIDE SEQUENCE [LARGE SCALE GENOMIC DNA]</scope>
    <source>
        <strain evidence="3 4">RmlP001</strain>
    </source>
</reference>
<gene>
    <name evidence="3" type="ORF">D3272_25055</name>
</gene>
<protein>
    <submittedName>
        <fullName evidence="3">AbrB/MazE/SpoVT family DNA-binding domain-containing protein</fullName>
    </submittedName>
</protein>
<sequence length="80" mass="8617">MKAKVMPDGRMSLPADLRRRHGLGDGGEVMVEDLGDAIVLRTLDQVVARAQALSRRLVGDKPGASVDDFLADRAQEADSE</sequence>
<accession>A0A4Q2R9X5</accession>
<evidence type="ECO:0000313" key="4">
    <source>
        <dbReference type="Proteomes" id="UP000289411"/>
    </source>
</evidence>
<reference evidence="3 4" key="2">
    <citation type="submission" date="2019-02" db="EMBL/GenBank/DDBJ databases">
        <title>'Lichenibacterium ramalinii' gen. nov. sp. nov., 'Lichenibacterium minor' gen. nov. sp. nov.</title>
        <authorList>
            <person name="Pankratov T."/>
        </authorList>
    </citation>
    <scope>NUCLEOTIDE SEQUENCE [LARGE SCALE GENOMIC DNA]</scope>
    <source>
        <strain evidence="3 4">RmlP001</strain>
    </source>
</reference>
<dbReference type="SMART" id="SM00966">
    <property type="entry name" value="SpoVT_AbrB"/>
    <property type="match status" value="1"/>
</dbReference>
<evidence type="ECO:0000259" key="2">
    <source>
        <dbReference type="SMART" id="SM00966"/>
    </source>
</evidence>
<comment type="caution">
    <text evidence="3">The sequence shown here is derived from an EMBL/GenBank/DDBJ whole genome shotgun (WGS) entry which is preliminary data.</text>
</comment>
<proteinExistence type="predicted"/>
<dbReference type="OrthoDB" id="7916886at2"/>